<evidence type="ECO:0000256" key="4">
    <source>
        <dbReference type="ARBA" id="ARBA00022490"/>
    </source>
</evidence>
<keyword evidence="12" id="KW-1185">Reference proteome</keyword>
<dbReference type="GO" id="GO:0005737">
    <property type="term" value="C:cytoplasm"/>
    <property type="evidence" value="ECO:0007669"/>
    <property type="project" value="UniProtKB-SubCell"/>
</dbReference>
<evidence type="ECO:0000256" key="5">
    <source>
        <dbReference type="ARBA" id="ARBA00022694"/>
    </source>
</evidence>
<name>A0A926FAB7_9FIRM</name>
<dbReference type="GO" id="GO:0046872">
    <property type="term" value="F:metal ion binding"/>
    <property type="evidence" value="ECO:0007669"/>
    <property type="project" value="UniProtKB-KW"/>
</dbReference>
<dbReference type="RefSeq" id="WP_262431332.1">
    <property type="nucleotide sequence ID" value="NZ_JACRTE010000002.1"/>
</dbReference>
<evidence type="ECO:0000256" key="9">
    <source>
        <dbReference type="ARBA" id="ARBA00022842"/>
    </source>
</evidence>
<evidence type="ECO:0000256" key="10">
    <source>
        <dbReference type="ARBA" id="ARBA00032441"/>
    </source>
</evidence>
<comment type="caution">
    <text evidence="11">The sequence shown here is derived from an EMBL/GenBank/DDBJ whole genome shotgun (WGS) entry which is preliminary data.</text>
</comment>
<dbReference type="Gene3D" id="3.40.50.300">
    <property type="entry name" value="P-loop containing nucleotide triphosphate hydrolases"/>
    <property type="match status" value="1"/>
</dbReference>
<organism evidence="11 12">
    <name type="scientific">Qingrenia yutianensis</name>
    <dbReference type="NCBI Taxonomy" id="2763676"/>
    <lineage>
        <taxon>Bacteria</taxon>
        <taxon>Bacillati</taxon>
        <taxon>Bacillota</taxon>
        <taxon>Clostridia</taxon>
        <taxon>Eubacteriales</taxon>
        <taxon>Oscillospiraceae</taxon>
        <taxon>Qingrenia</taxon>
    </lineage>
</organism>
<dbReference type="GO" id="GO:0005524">
    <property type="term" value="F:ATP binding"/>
    <property type="evidence" value="ECO:0007669"/>
    <property type="project" value="UniProtKB-KW"/>
</dbReference>
<evidence type="ECO:0000256" key="3">
    <source>
        <dbReference type="ARBA" id="ARBA00019010"/>
    </source>
</evidence>
<proteinExistence type="inferred from homology"/>
<evidence type="ECO:0000256" key="2">
    <source>
        <dbReference type="ARBA" id="ARBA00007599"/>
    </source>
</evidence>
<dbReference type="EMBL" id="JACRTE010000002">
    <property type="protein sequence ID" value="MBC8595682.1"/>
    <property type="molecule type" value="Genomic_DNA"/>
</dbReference>
<evidence type="ECO:0000256" key="7">
    <source>
        <dbReference type="ARBA" id="ARBA00022741"/>
    </source>
</evidence>
<keyword evidence="8" id="KW-0067">ATP-binding</keyword>
<dbReference type="PANTHER" id="PTHR33540">
    <property type="entry name" value="TRNA THREONYLCARBAMOYLADENOSINE BIOSYNTHESIS PROTEIN TSAE"/>
    <property type="match status" value="1"/>
</dbReference>
<accession>A0A926FAB7</accession>
<dbReference type="SUPFAM" id="SSF52540">
    <property type="entry name" value="P-loop containing nucleoside triphosphate hydrolases"/>
    <property type="match status" value="1"/>
</dbReference>
<dbReference type="Pfam" id="PF02367">
    <property type="entry name" value="TsaE"/>
    <property type="match status" value="1"/>
</dbReference>
<keyword evidence="7" id="KW-0547">Nucleotide-binding</keyword>
<dbReference type="PANTHER" id="PTHR33540:SF2">
    <property type="entry name" value="TRNA THREONYLCARBAMOYLADENOSINE BIOSYNTHESIS PROTEIN TSAE"/>
    <property type="match status" value="1"/>
</dbReference>
<dbReference type="Proteomes" id="UP000647416">
    <property type="component" value="Unassembled WGS sequence"/>
</dbReference>
<keyword evidence="6" id="KW-0479">Metal-binding</keyword>
<keyword evidence="9" id="KW-0460">Magnesium</keyword>
<dbReference type="InterPro" id="IPR003442">
    <property type="entry name" value="T6A_TsaE"/>
</dbReference>
<keyword evidence="5" id="KW-0819">tRNA processing</keyword>
<reference evidence="11" key="1">
    <citation type="submission" date="2020-08" db="EMBL/GenBank/DDBJ databases">
        <title>Genome public.</title>
        <authorList>
            <person name="Liu C."/>
            <person name="Sun Q."/>
        </authorList>
    </citation>
    <scope>NUCLEOTIDE SEQUENCE</scope>
    <source>
        <strain evidence="11">NSJ-50</strain>
    </source>
</reference>
<dbReference type="NCBIfam" id="TIGR00150">
    <property type="entry name" value="T6A_YjeE"/>
    <property type="match status" value="1"/>
</dbReference>
<evidence type="ECO:0000256" key="8">
    <source>
        <dbReference type="ARBA" id="ARBA00022840"/>
    </source>
</evidence>
<dbReference type="AlphaFoldDB" id="A0A926FAB7"/>
<evidence type="ECO:0000256" key="1">
    <source>
        <dbReference type="ARBA" id="ARBA00004496"/>
    </source>
</evidence>
<evidence type="ECO:0000313" key="11">
    <source>
        <dbReference type="EMBL" id="MBC8595682.1"/>
    </source>
</evidence>
<dbReference type="InterPro" id="IPR027417">
    <property type="entry name" value="P-loop_NTPase"/>
</dbReference>
<protein>
    <recommendedName>
        <fullName evidence="3">tRNA threonylcarbamoyladenosine biosynthesis protein TsaE</fullName>
    </recommendedName>
    <alternativeName>
        <fullName evidence="10">t(6)A37 threonylcarbamoyladenosine biosynthesis protein TsaE</fullName>
    </alternativeName>
</protein>
<keyword evidence="4" id="KW-0963">Cytoplasm</keyword>
<comment type="subcellular location">
    <subcellularLocation>
        <location evidence="1">Cytoplasm</location>
    </subcellularLocation>
</comment>
<dbReference type="GO" id="GO:0002949">
    <property type="term" value="P:tRNA threonylcarbamoyladenosine modification"/>
    <property type="evidence" value="ECO:0007669"/>
    <property type="project" value="InterPro"/>
</dbReference>
<evidence type="ECO:0000313" key="12">
    <source>
        <dbReference type="Proteomes" id="UP000647416"/>
    </source>
</evidence>
<sequence>MEYISNCTADTEKIAAEFARNLKSGDVVTLDGDLGAGKTYFTSALCRALGVGETVQSPTFTIVNEYRNAPVPVFHFDVYRISTPDEMYDIGFDDYLFGDGITVVEWADNIRELFDMPYYEIRILKDLSVSENYRKIKIERRNV</sequence>
<evidence type="ECO:0000256" key="6">
    <source>
        <dbReference type="ARBA" id="ARBA00022723"/>
    </source>
</evidence>
<comment type="similarity">
    <text evidence="2">Belongs to the TsaE family.</text>
</comment>
<gene>
    <name evidence="11" type="primary">tsaE</name>
    <name evidence="11" type="ORF">H8706_02190</name>
</gene>